<dbReference type="CDD" id="cd00397">
    <property type="entry name" value="DNA_BRE_C"/>
    <property type="match status" value="1"/>
</dbReference>
<keyword evidence="1" id="KW-0233">DNA recombination</keyword>
<protein>
    <submittedName>
        <fullName evidence="3">Phage integrase family protein</fullName>
    </submittedName>
</protein>
<dbReference type="Gene3D" id="1.10.443.10">
    <property type="entry name" value="Intergrase catalytic core"/>
    <property type="match status" value="1"/>
</dbReference>
<proteinExistence type="predicted"/>
<dbReference type="GO" id="GO:0015074">
    <property type="term" value="P:DNA integration"/>
    <property type="evidence" value="ECO:0007669"/>
    <property type="project" value="InterPro"/>
</dbReference>
<dbReference type="GO" id="GO:0003677">
    <property type="term" value="F:DNA binding"/>
    <property type="evidence" value="ECO:0007669"/>
    <property type="project" value="InterPro"/>
</dbReference>
<reference evidence="4" key="1">
    <citation type="submission" date="2016-10" db="EMBL/GenBank/DDBJ databases">
        <authorList>
            <person name="Varghese N."/>
            <person name="Submissions S."/>
        </authorList>
    </citation>
    <scope>NUCLEOTIDE SEQUENCE [LARGE SCALE GENOMIC DNA]</scope>
    <source>
        <strain evidence="4">DSM 45789</strain>
    </source>
</reference>
<accession>A0A1I6UVA1</accession>
<dbReference type="SUPFAM" id="SSF56349">
    <property type="entry name" value="DNA breaking-rejoining enzymes"/>
    <property type="match status" value="1"/>
</dbReference>
<feature type="domain" description="Tyr recombinase" evidence="2">
    <location>
        <begin position="1"/>
        <end position="70"/>
    </location>
</feature>
<name>A0A1I6UVA1_9BACL</name>
<dbReference type="InterPro" id="IPR002104">
    <property type="entry name" value="Integrase_catalytic"/>
</dbReference>
<dbReference type="Proteomes" id="UP000198660">
    <property type="component" value="Unassembled WGS sequence"/>
</dbReference>
<organism evidence="3 4">
    <name type="scientific">Marininema halotolerans</name>
    <dbReference type="NCBI Taxonomy" id="1155944"/>
    <lineage>
        <taxon>Bacteria</taxon>
        <taxon>Bacillati</taxon>
        <taxon>Bacillota</taxon>
        <taxon>Bacilli</taxon>
        <taxon>Bacillales</taxon>
        <taxon>Thermoactinomycetaceae</taxon>
        <taxon>Marininema</taxon>
    </lineage>
</organism>
<sequence>MKGIFKRLKTTLNFTDVCLSAHTFRHTFAHRFLMSGGDVFTLQKLLRHSQLKMTEKYLVLWGNALKENNDKFNPLNSIGI</sequence>
<dbReference type="InterPro" id="IPR013762">
    <property type="entry name" value="Integrase-like_cat_sf"/>
</dbReference>
<evidence type="ECO:0000256" key="1">
    <source>
        <dbReference type="ARBA" id="ARBA00023172"/>
    </source>
</evidence>
<dbReference type="EMBL" id="FPAA01000022">
    <property type="protein sequence ID" value="SFT05389.1"/>
    <property type="molecule type" value="Genomic_DNA"/>
</dbReference>
<dbReference type="PROSITE" id="PS51898">
    <property type="entry name" value="TYR_RECOMBINASE"/>
    <property type="match status" value="1"/>
</dbReference>
<evidence type="ECO:0000313" key="4">
    <source>
        <dbReference type="Proteomes" id="UP000198660"/>
    </source>
</evidence>
<dbReference type="Pfam" id="PF00589">
    <property type="entry name" value="Phage_integrase"/>
    <property type="match status" value="1"/>
</dbReference>
<dbReference type="GO" id="GO:0006310">
    <property type="term" value="P:DNA recombination"/>
    <property type="evidence" value="ECO:0007669"/>
    <property type="project" value="UniProtKB-KW"/>
</dbReference>
<gene>
    <name evidence="3" type="ORF">SAMN05444972_12221</name>
</gene>
<evidence type="ECO:0000313" key="3">
    <source>
        <dbReference type="EMBL" id="SFT05389.1"/>
    </source>
</evidence>
<dbReference type="AlphaFoldDB" id="A0A1I6UVA1"/>
<dbReference type="InterPro" id="IPR011010">
    <property type="entry name" value="DNA_brk_join_enz"/>
</dbReference>
<evidence type="ECO:0000259" key="2">
    <source>
        <dbReference type="PROSITE" id="PS51898"/>
    </source>
</evidence>
<keyword evidence="4" id="KW-1185">Reference proteome</keyword>